<feature type="chain" id="PRO_5005872805" evidence="5">
    <location>
        <begin position="20"/>
        <end position="389"/>
    </location>
</feature>
<dbReference type="InterPro" id="IPR050732">
    <property type="entry name" value="Beta-glucan_modifiers"/>
</dbReference>
<dbReference type="PANTHER" id="PTHR16631:SF14">
    <property type="entry name" value="FAMILY 17 GLUCOSIDASE SCW10-RELATED"/>
    <property type="match status" value="1"/>
</dbReference>
<evidence type="ECO:0000256" key="1">
    <source>
        <dbReference type="ARBA" id="ARBA00004196"/>
    </source>
</evidence>
<evidence type="ECO:0000256" key="4">
    <source>
        <dbReference type="SAM" id="MobiDB-lite"/>
    </source>
</evidence>
<dbReference type="InterPro" id="IPR017853">
    <property type="entry name" value="GH"/>
</dbReference>
<dbReference type="GeneID" id="28733056"/>
<dbReference type="GO" id="GO:0071555">
    <property type="term" value="P:cell wall organization"/>
    <property type="evidence" value="ECO:0007669"/>
    <property type="project" value="TreeGrafter"/>
</dbReference>
<feature type="compositionally biased region" description="Pro residues" evidence="4">
    <location>
        <begin position="81"/>
        <end position="96"/>
    </location>
</feature>
<feature type="compositionally biased region" description="Polar residues" evidence="4">
    <location>
        <begin position="100"/>
        <end position="112"/>
    </location>
</feature>
<evidence type="ECO:0000313" key="7">
    <source>
        <dbReference type="Proteomes" id="UP000038010"/>
    </source>
</evidence>
<dbReference type="VEuPathDB" id="FungiDB:AB675_1297"/>
<reference evidence="6 7" key="1">
    <citation type="submission" date="2015-06" db="EMBL/GenBank/DDBJ databases">
        <title>Draft genome of the ant-associated black yeast Phialophora attae CBS 131958.</title>
        <authorList>
            <person name="Moreno L.F."/>
            <person name="Stielow B.J."/>
            <person name="de Hoog S."/>
            <person name="Vicente V.A."/>
            <person name="Weiss V.A."/>
            <person name="de Vries M."/>
            <person name="Cruz L.M."/>
            <person name="Souza E.M."/>
        </authorList>
    </citation>
    <scope>NUCLEOTIDE SEQUENCE [LARGE SCALE GENOMIC DNA]</scope>
    <source>
        <strain evidence="6 7">CBS 131958</strain>
    </source>
</reference>
<dbReference type="GO" id="GO:0042973">
    <property type="term" value="F:glucan endo-1,3-beta-D-glucosidase activity"/>
    <property type="evidence" value="ECO:0007669"/>
    <property type="project" value="TreeGrafter"/>
</dbReference>
<dbReference type="Proteomes" id="UP000038010">
    <property type="component" value="Unassembled WGS sequence"/>
</dbReference>
<dbReference type="STRING" id="1664694.A0A0N1GYI7"/>
<evidence type="ECO:0000256" key="5">
    <source>
        <dbReference type="SAM" id="SignalP"/>
    </source>
</evidence>
<evidence type="ECO:0000256" key="2">
    <source>
        <dbReference type="ARBA" id="ARBA00008773"/>
    </source>
</evidence>
<dbReference type="GO" id="GO:0005576">
    <property type="term" value="C:extracellular region"/>
    <property type="evidence" value="ECO:0007669"/>
    <property type="project" value="TreeGrafter"/>
</dbReference>
<name>A0A0N1GYI7_9EURO</name>
<dbReference type="GO" id="GO:0009986">
    <property type="term" value="C:cell surface"/>
    <property type="evidence" value="ECO:0007669"/>
    <property type="project" value="TreeGrafter"/>
</dbReference>
<accession>A0A0N1GYI7</accession>
<feature type="compositionally biased region" description="Low complexity" evidence="4">
    <location>
        <begin position="119"/>
        <end position="130"/>
    </location>
</feature>
<feature type="signal peptide" evidence="5">
    <location>
        <begin position="1"/>
        <end position="19"/>
    </location>
</feature>
<keyword evidence="7" id="KW-1185">Reference proteome</keyword>
<evidence type="ECO:0000256" key="3">
    <source>
        <dbReference type="ARBA" id="ARBA00022801"/>
    </source>
</evidence>
<dbReference type="RefSeq" id="XP_017995718.1">
    <property type="nucleotide sequence ID" value="XM_018141176.1"/>
</dbReference>
<protein>
    <submittedName>
        <fullName evidence="6">Cell surface mannoprotein MP65</fullName>
    </submittedName>
</protein>
<sequence>MRTSTVLCLAALAAQAVSAVPHRRDHMHQHHNVEARAEPAFPGTVTVTRTIVQPSEIVWVNKAGQIVSTETKAPAPGSAPTSPPPNTNNHPPPSVPVPGQFNQAAGDNQPAQPNKDASEPTTTPKAETTTNSNIVGGYGICYDMINGASQCKSDSTLDSEFAFLSGQGYKLVRTYDIGCNMGSFVSKAAAHGMKAFIGINNIDNVAGDLGKLITMVNGNWGPVDTINIGNEKVNHGIAPSVVAAAVAQGRGILRAAGYTGSVVTVDVFNSWTSELAAASDYVAANAHGFFDSSNTAEKNGQWLQNTYDGLQKIAGGKQVVITESGWPHAGSNVGSAVAGKTQQTTAIAGIKSAFANKQGSLFVFQAYDATYKAPGALGIEASFGIYGGS</sequence>
<proteinExistence type="inferred from homology"/>
<gene>
    <name evidence="6" type="ORF">AB675_1297</name>
</gene>
<dbReference type="Gene3D" id="3.20.20.80">
    <property type="entry name" value="Glycosidases"/>
    <property type="match status" value="1"/>
</dbReference>
<dbReference type="PANTHER" id="PTHR16631">
    <property type="entry name" value="GLUCAN 1,3-BETA-GLUCOSIDASE"/>
    <property type="match status" value="1"/>
</dbReference>
<dbReference type="SUPFAM" id="SSF51445">
    <property type="entry name" value="(Trans)glycosidases"/>
    <property type="match status" value="1"/>
</dbReference>
<comment type="similarity">
    <text evidence="2">Belongs to the glycosyl hydrolase 17 family.</text>
</comment>
<organism evidence="6 7">
    <name type="scientific">Cyphellophora attinorum</name>
    <dbReference type="NCBI Taxonomy" id="1664694"/>
    <lineage>
        <taxon>Eukaryota</taxon>
        <taxon>Fungi</taxon>
        <taxon>Dikarya</taxon>
        <taxon>Ascomycota</taxon>
        <taxon>Pezizomycotina</taxon>
        <taxon>Eurotiomycetes</taxon>
        <taxon>Chaetothyriomycetidae</taxon>
        <taxon>Chaetothyriales</taxon>
        <taxon>Cyphellophoraceae</taxon>
        <taxon>Cyphellophora</taxon>
    </lineage>
</organism>
<dbReference type="EMBL" id="LFJN01000037">
    <property type="protein sequence ID" value="KPI35755.1"/>
    <property type="molecule type" value="Genomic_DNA"/>
</dbReference>
<dbReference type="AlphaFoldDB" id="A0A0N1GYI7"/>
<dbReference type="OrthoDB" id="941679at2759"/>
<comment type="caution">
    <text evidence="6">The sequence shown here is derived from an EMBL/GenBank/DDBJ whole genome shotgun (WGS) entry which is preliminary data.</text>
</comment>
<evidence type="ECO:0000313" key="6">
    <source>
        <dbReference type="EMBL" id="KPI35755.1"/>
    </source>
</evidence>
<comment type="subcellular location">
    <subcellularLocation>
        <location evidence="1">Cell envelope</location>
    </subcellularLocation>
</comment>
<keyword evidence="3" id="KW-0378">Hydrolase</keyword>
<keyword evidence="5" id="KW-0732">Signal</keyword>
<feature type="region of interest" description="Disordered" evidence="4">
    <location>
        <begin position="71"/>
        <end position="130"/>
    </location>
</feature>
<dbReference type="GO" id="GO:0009277">
    <property type="term" value="C:fungal-type cell wall"/>
    <property type="evidence" value="ECO:0007669"/>
    <property type="project" value="TreeGrafter"/>
</dbReference>